<evidence type="ECO:0000313" key="4">
    <source>
        <dbReference type="Proteomes" id="UP000887581"/>
    </source>
</evidence>
<dbReference type="WBParaSite" id="sdigi.contig47.g2882.t1">
    <property type="protein sequence ID" value="sdigi.contig47.g2882.t1"/>
    <property type="gene ID" value="sdigi.contig47.g2882"/>
</dbReference>
<sequence>MISLLFIISAGQVSQGISQNRGKPYYGVPLGALHYSDGNIRAEVYAANEYTIVFHRFTHRPRQLGCTSMIIGPPRETDHDAVNGSVFLSISQPMVASQSTKRRFIRQVPFAIFGMRNWPVEFDHLELRKDELIQIIYKDDKAPIPSQQKDPFAGIEIDMNSSEDVTPKTKDIHIEGIIDIDIIHSSTITTTNSNINFPSVDSTHDDFSSESVNEISLFDTNATNIFDGSEEPMAVPYDLQQLNPIASRVLANKNATTVADRSEEELIFGSTESTKVQAGNFHTSTEFEASAAVATTTHENEFVKNLLTATARNENGIRSEDEKAAANEMKNIVKTGDSSARFANDGAFSNRGNIYSLEQTKSIPHSEEKKVQKSNKLDRKDKGFPVMLGQAKSEKWLQESLRQQIVGKEIKVKPGKSAVATDDYILSDEFFETDESMVFVSTQNDIMSTTPLSKESTPLYWVIQDPRLEKRKRMELLKKTKHEKNLNPKSITATANESNRKVYVDRRYELPLIEDKTVVFSIANDAKITEYQWIALRDHCAQKTIPLLSLKGIDPPREEKIGPLLGQSHNVTSHRVQILNCNTIFIPNFVFNQGDDPPETYFYAGIGHFPNKIEKKIRAYVVGQPPDQPLRNYKGENVMIRLPKTYRTFDIDFISVFNEIEGRSYGHVVTPSLLVPPCNDYDAI</sequence>
<feature type="signal peptide" evidence="2">
    <location>
        <begin position="1"/>
        <end position="16"/>
    </location>
</feature>
<evidence type="ECO:0000256" key="2">
    <source>
        <dbReference type="SAM" id="SignalP"/>
    </source>
</evidence>
<evidence type="ECO:0000313" key="5">
    <source>
        <dbReference type="WBParaSite" id="sdigi.contig47.g2882.t1"/>
    </source>
</evidence>
<evidence type="ECO:0000259" key="3">
    <source>
        <dbReference type="PROSITE" id="PS51549"/>
    </source>
</evidence>
<dbReference type="InterPro" id="IPR052126">
    <property type="entry name" value="Spindle_Org/Thrombomodulin"/>
</dbReference>
<dbReference type="PANTHER" id="PTHR24036">
    <property type="entry name" value="SKELETOR-RELATED"/>
    <property type="match status" value="1"/>
</dbReference>
<dbReference type="Pfam" id="PF10517">
    <property type="entry name" value="DM13"/>
    <property type="match status" value="1"/>
</dbReference>
<accession>A0A915PVI6</accession>
<dbReference type="PROSITE" id="PS51549">
    <property type="entry name" value="DM13"/>
    <property type="match status" value="1"/>
</dbReference>
<dbReference type="InterPro" id="IPR019545">
    <property type="entry name" value="DM13_domain"/>
</dbReference>
<reference evidence="5" key="1">
    <citation type="submission" date="2022-11" db="UniProtKB">
        <authorList>
            <consortium name="WormBaseParasite"/>
        </authorList>
    </citation>
    <scope>IDENTIFICATION</scope>
</reference>
<keyword evidence="4" id="KW-1185">Reference proteome</keyword>
<dbReference type="AlphaFoldDB" id="A0A915PVI6"/>
<keyword evidence="2" id="KW-0732">Signal</keyword>
<dbReference type="PANTHER" id="PTHR24036:SF5">
    <property type="entry name" value="THROMBOMODULIN"/>
    <property type="match status" value="1"/>
</dbReference>
<feature type="chain" id="PRO_5037816577" evidence="2">
    <location>
        <begin position="17"/>
        <end position="684"/>
    </location>
</feature>
<protein>
    <submittedName>
        <fullName evidence="5">DM13 domain-containing protein</fullName>
    </submittedName>
</protein>
<keyword evidence="1" id="KW-0677">Repeat</keyword>
<organism evidence="4 5">
    <name type="scientific">Setaria digitata</name>
    <dbReference type="NCBI Taxonomy" id="48799"/>
    <lineage>
        <taxon>Eukaryota</taxon>
        <taxon>Metazoa</taxon>
        <taxon>Ecdysozoa</taxon>
        <taxon>Nematoda</taxon>
        <taxon>Chromadorea</taxon>
        <taxon>Rhabditida</taxon>
        <taxon>Spirurina</taxon>
        <taxon>Spiruromorpha</taxon>
        <taxon>Filarioidea</taxon>
        <taxon>Setariidae</taxon>
        <taxon>Setaria</taxon>
    </lineage>
</organism>
<evidence type="ECO:0000256" key="1">
    <source>
        <dbReference type="ARBA" id="ARBA00022737"/>
    </source>
</evidence>
<feature type="domain" description="DM13" evidence="3">
    <location>
        <begin position="562"/>
        <end position="671"/>
    </location>
</feature>
<dbReference type="SMART" id="SM00686">
    <property type="entry name" value="DM13"/>
    <property type="match status" value="1"/>
</dbReference>
<name>A0A915PVI6_9BILA</name>
<dbReference type="Proteomes" id="UP000887581">
    <property type="component" value="Unplaced"/>
</dbReference>
<proteinExistence type="predicted"/>